<dbReference type="EMBL" id="RYZZ01000007">
    <property type="protein sequence ID" value="RUQ30476.1"/>
    <property type="molecule type" value="Genomic_DNA"/>
</dbReference>
<dbReference type="GO" id="GO:0004605">
    <property type="term" value="F:phosphatidate cytidylyltransferase activity"/>
    <property type="evidence" value="ECO:0007669"/>
    <property type="project" value="UniProtKB-EC"/>
</dbReference>
<keyword evidence="10 25" id="KW-0808">Transferase</keyword>
<evidence type="ECO:0000256" key="4">
    <source>
        <dbReference type="ARBA" id="ARBA00005189"/>
    </source>
</evidence>
<evidence type="ECO:0000256" key="21">
    <source>
        <dbReference type="ARBA" id="ARBA00032396"/>
    </source>
</evidence>
<evidence type="ECO:0000256" key="24">
    <source>
        <dbReference type="SAM" id="Phobius"/>
    </source>
</evidence>
<reference evidence="25 26" key="1">
    <citation type="submission" date="2018-12" db="EMBL/GenBank/DDBJ databases">
        <title>Bacillus chawlae sp. nov., Bacillus glennii sp. nov., and Bacillus saganii sp. nov. Isolated from the Vehicle Assembly Building at Kennedy Space Center where the Viking Spacecraft were Assembled.</title>
        <authorList>
            <person name="Seuylemezian A."/>
            <person name="Vaishampayan P."/>
        </authorList>
    </citation>
    <scope>NUCLEOTIDE SEQUENCE [LARGE SCALE GENOMIC DNA]</scope>
    <source>
        <strain evidence="25 26">L5</strain>
    </source>
</reference>
<feature type="transmembrane region" description="Helical" evidence="24">
    <location>
        <begin position="174"/>
        <end position="192"/>
    </location>
</feature>
<evidence type="ECO:0000256" key="16">
    <source>
        <dbReference type="ARBA" id="ARBA00023209"/>
    </source>
</evidence>
<keyword evidence="9" id="KW-0444">Lipid biosynthesis</keyword>
<evidence type="ECO:0000256" key="7">
    <source>
        <dbReference type="ARBA" id="ARBA00019373"/>
    </source>
</evidence>
<evidence type="ECO:0000256" key="11">
    <source>
        <dbReference type="ARBA" id="ARBA00022692"/>
    </source>
</evidence>
<comment type="subcellular location">
    <subcellularLocation>
        <location evidence="2">Cell membrane</location>
        <topology evidence="2">Multi-pass membrane protein</topology>
    </subcellularLocation>
</comment>
<dbReference type="GO" id="GO:0016024">
    <property type="term" value="P:CDP-diacylglycerol biosynthetic process"/>
    <property type="evidence" value="ECO:0007669"/>
    <property type="project" value="TreeGrafter"/>
</dbReference>
<dbReference type="GO" id="GO:0005886">
    <property type="term" value="C:plasma membrane"/>
    <property type="evidence" value="ECO:0007669"/>
    <property type="project" value="UniProtKB-SubCell"/>
</dbReference>
<dbReference type="PANTHER" id="PTHR46382:SF1">
    <property type="entry name" value="PHOSPHATIDATE CYTIDYLYLTRANSFERASE"/>
    <property type="match status" value="1"/>
</dbReference>
<evidence type="ECO:0000256" key="20">
    <source>
        <dbReference type="ARBA" id="ARBA00032253"/>
    </source>
</evidence>
<dbReference type="PANTHER" id="PTHR46382">
    <property type="entry name" value="PHOSPHATIDATE CYTIDYLYLTRANSFERASE"/>
    <property type="match status" value="1"/>
</dbReference>
<evidence type="ECO:0000256" key="10">
    <source>
        <dbReference type="ARBA" id="ARBA00022679"/>
    </source>
</evidence>
<feature type="transmembrane region" description="Helical" evidence="24">
    <location>
        <begin position="243"/>
        <end position="262"/>
    </location>
</feature>
<feature type="transmembrane region" description="Helical" evidence="24">
    <location>
        <begin position="204"/>
        <end position="223"/>
    </location>
</feature>
<proteinExistence type="inferred from homology"/>
<evidence type="ECO:0000256" key="18">
    <source>
        <dbReference type="ARBA" id="ARBA00029893"/>
    </source>
</evidence>
<dbReference type="EC" id="2.7.7.41" evidence="6"/>
<evidence type="ECO:0000313" key="25">
    <source>
        <dbReference type="EMBL" id="RUQ30476.1"/>
    </source>
</evidence>
<keyword evidence="13 24" id="KW-1133">Transmembrane helix</keyword>
<gene>
    <name evidence="25" type="ORF">ELQ35_09060</name>
</gene>
<keyword evidence="14" id="KW-0443">Lipid metabolism</keyword>
<feature type="transmembrane region" description="Helical" evidence="24">
    <location>
        <begin position="133"/>
        <end position="153"/>
    </location>
</feature>
<feature type="transmembrane region" description="Helical" evidence="24">
    <location>
        <begin position="46"/>
        <end position="66"/>
    </location>
</feature>
<feature type="transmembrane region" description="Helical" evidence="24">
    <location>
        <begin position="82"/>
        <end position="98"/>
    </location>
</feature>
<dbReference type="OrthoDB" id="9799199at2"/>
<evidence type="ECO:0000256" key="3">
    <source>
        <dbReference type="ARBA" id="ARBA00005119"/>
    </source>
</evidence>
<evidence type="ECO:0000256" key="22">
    <source>
        <dbReference type="ARBA" id="ARBA00032743"/>
    </source>
</evidence>
<evidence type="ECO:0000256" key="17">
    <source>
        <dbReference type="ARBA" id="ARBA00023264"/>
    </source>
</evidence>
<evidence type="ECO:0000256" key="1">
    <source>
        <dbReference type="ARBA" id="ARBA00001698"/>
    </source>
</evidence>
<comment type="pathway">
    <text evidence="4">Lipid metabolism.</text>
</comment>
<evidence type="ECO:0000256" key="8">
    <source>
        <dbReference type="ARBA" id="ARBA00022475"/>
    </source>
</evidence>
<keyword evidence="26" id="KW-1185">Reference proteome</keyword>
<evidence type="ECO:0000256" key="5">
    <source>
        <dbReference type="ARBA" id="ARBA00010185"/>
    </source>
</evidence>
<keyword evidence="16" id="KW-0594">Phospholipid biosynthesis</keyword>
<comment type="caution">
    <text evidence="25">The sequence shown here is derived from an EMBL/GenBank/DDBJ whole genome shotgun (WGS) entry which is preliminary data.</text>
</comment>
<feature type="transmembrane region" description="Helical" evidence="24">
    <location>
        <begin position="6"/>
        <end position="34"/>
    </location>
</feature>
<dbReference type="AlphaFoldDB" id="A0A3S0UFL7"/>
<evidence type="ECO:0000256" key="9">
    <source>
        <dbReference type="ARBA" id="ARBA00022516"/>
    </source>
</evidence>
<accession>A0A3S0UFL7</accession>
<keyword evidence="11 24" id="KW-0812">Transmembrane</keyword>
<keyword evidence="17" id="KW-1208">Phospholipid metabolism</keyword>
<keyword evidence="8" id="KW-1003">Cell membrane</keyword>
<comment type="similarity">
    <text evidence="5">Belongs to the CDS family.</text>
</comment>
<evidence type="ECO:0000256" key="14">
    <source>
        <dbReference type="ARBA" id="ARBA00023098"/>
    </source>
</evidence>
<evidence type="ECO:0000256" key="6">
    <source>
        <dbReference type="ARBA" id="ARBA00012487"/>
    </source>
</evidence>
<name>A0A3S0UFL7_9BACI</name>
<organism evidence="25 26">
    <name type="scientific">Peribacillus cavernae</name>
    <dbReference type="NCBI Taxonomy" id="1674310"/>
    <lineage>
        <taxon>Bacteria</taxon>
        <taxon>Bacillati</taxon>
        <taxon>Bacillota</taxon>
        <taxon>Bacilli</taxon>
        <taxon>Bacillales</taxon>
        <taxon>Bacillaceae</taxon>
        <taxon>Peribacillus</taxon>
    </lineage>
</organism>
<dbReference type="Pfam" id="PF01148">
    <property type="entry name" value="CTP_transf_1"/>
    <property type="match status" value="1"/>
</dbReference>
<dbReference type="Proteomes" id="UP000267430">
    <property type="component" value="Unassembled WGS sequence"/>
</dbReference>
<evidence type="ECO:0000256" key="15">
    <source>
        <dbReference type="ARBA" id="ARBA00023136"/>
    </source>
</evidence>
<dbReference type="RefSeq" id="WP_126864498.1">
    <property type="nucleotide sequence ID" value="NZ_JAUSTX010000001.1"/>
</dbReference>
<evidence type="ECO:0000256" key="23">
    <source>
        <dbReference type="ARBA" id="ARBA00033406"/>
    </source>
</evidence>
<evidence type="ECO:0000256" key="12">
    <source>
        <dbReference type="ARBA" id="ARBA00022695"/>
    </source>
</evidence>
<keyword evidence="15 24" id="KW-0472">Membrane</keyword>
<comment type="catalytic activity">
    <reaction evidence="1">
        <text>a 1,2-diacyl-sn-glycero-3-phosphate + CTP + H(+) = a CDP-1,2-diacyl-sn-glycerol + diphosphate</text>
        <dbReference type="Rhea" id="RHEA:16229"/>
        <dbReference type="ChEBI" id="CHEBI:15378"/>
        <dbReference type="ChEBI" id="CHEBI:33019"/>
        <dbReference type="ChEBI" id="CHEBI:37563"/>
        <dbReference type="ChEBI" id="CHEBI:58332"/>
        <dbReference type="ChEBI" id="CHEBI:58608"/>
        <dbReference type="EC" id="2.7.7.41"/>
    </reaction>
</comment>
<feature type="transmembrane region" description="Helical" evidence="24">
    <location>
        <begin position="110"/>
        <end position="127"/>
    </location>
</feature>
<evidence type="ECO:0000256" key="19">
    <source>
        <dbReference type="ARBA" id="ARBA00031825"/>
    </source>
</evidence>
<evidence type="ECO:0000256" key="2">
    <source>
        <dbReference type="ARBA" id="ARBA00004651"/>
    </source>
</evidence>
<comment type="pathway">
    <text evidence="3">Phospholipid metabolism; CDP-diacylglycerol biosynthesis; CDP-diacylglycerol from sn-glycerol 3-phosphate: step 3/3.</text>
</comment>
<evidence type="ECO:0000313" key="26">
    <source>
        <dbReference type="Proteomes" id="UP000267430"/>
    </source>
</evidence>
<evidence type="ECO:0000256" key="13">
    <source>
        <dbReference type="ARBA" id="ARBA00022989"/>
    </source>
</evidence>
<protein>
    <recommendedName>
        <fullName evidence="7">Phosphatidate cytidylyltransferase</fullName>
        <ecNumber evidence="6">2.7.7.41</ecNumber>
    </recommendedName>
    <alternativeName>
        <fullName evidence="20">CDP-DAG synthase</fullName>
    </alternativeName>
    <alternativeName>
        <fullName evidence="22">CDP-DG synthase</fullName>
    </alternativeName>
    <alternativeName>
        <fullName evidence="18">CDP-diacylglycerol synthase</fullName>
    </alternativeName>
    <alternativeName>
        <fullName evidence="21">CDP-diglyceride pyrophosphorylase</fullName>
    </alternativeName>
    <alternativeName>
        <fullName evidence="23">CDP-diglyceride synthase</fullName>
    </alternativeName>
    <alternativeName>
        <fullName evidence="19">CTP:phosphatidate cytidylyltransferase</fullName>
    </alternativeName>
</protein>
<sequence length="263" mass="29827">MKQRIITGIIAAAVFLPIVMLGGLPFLILVYLMATIGLFELLRMKRMPLFSFASTVSFLLLWLVLLPEDYSVFLDSMQYDKTQLVLLSVILYLINTVISKNRFTFEDTGFSLLSVLYVGMGFFYLFLTRESGLVWIFFALFTIWASDSGAYFFGRAFGKRKLWPEISPNKTIEGFLGGIASAVIVGLLFYFISDFNRTLIELLWMSVLISVFGQLGDLVQSAYKRHYGVKDSGKLLPGHGGILDRFDSLIFILPILHFLHLFS</sequence>
<keyword evidence="12 25" id="KW-0548">Nucleotidyltransferase</keyword>